<dbReference type="InterPro" id="IPR050111">
    <property type="entry name" value="C-type_lectin/snaclec_domain"/>
</dbReference>
<evidence type="ECO:0000313" key="3">
    <source>
        <dbReference type="RefSeq" id="XP_035694572.1"/>
    </source>
</evidence>
<evidence type="ECO:0000313" key="2">
    <source>
        <dbReference type="Proteomes" id="UP000001554"/>
    </source>
</evidence>
<feature type="domain" description="C-type lectin" evidence="1">
    <location>
        <begin position="26"/>
        <end position="127"/>
    </location>
</feature>
<dbReference type="OMA" id="FRNIWIG"/>
<gene>
    <name evidence="3" type="primary">LOC118428581</name>
</gene>
<proteinExistence type="predicted"/>
<dbReference type="InterPro" id="IPR016186">
    <property type="entry name" value="C-type_lectin-like/link_sf"/>
</dbReference>
<dbReference type="FunFam" id="3.10.100.10:FF:000094">
    <property type="entry name" value="Uncharacterized protein"/>
    <property type="match status" value="1"/>
</dbReference>
<evidence type="ECO:0000259" key="1">
    <source>
        <dbReference type="PROSITE" id="PS50041"/>
    </source>
</evidence>
<dbReference type="SMART" id="SM00034">
    <property type="entry name" value="CLECT"/>
    <property type="match status" value="1"/>
</dbReference>
<dbReference type="KEGG" id="bfo:118428581"/>
<dbReference type="AlphaFoldDB" id="A0A9J7M4H3"/>
<dbReference type="InterPro" id="IPR016187">
    <property type="entry name" value="CTDL_fold"/>
</dbReference>
<dbReference type="Pfam" id="PF00059">
    <property type="entry name" value="Lectin_C"/>
    <property type="match status" value="1"/>
</dbReference>
<dbReference type="RefSeq" id="XP_035694572.1">
    <property type="nucleotide sequence ID" value="XM_035838679.1"/>
</dbReference>
<dbReference type="PANTHER" id="PTHR22803">
    <property type="entry name" value="MANNOSE, PHOSPHOLIPASE, LECTIN RECEPTOR RELATED"/>
    <property type="match status" value="1"/>
</dbReference>
<dbReference type="GO" id="GO:0038023">
    <property type="term" value="F:signaling receptor activity"/>
    <property type="evidence" value="ECO:0000318"/>
    <property type="project" value="GO_Central"/>
</dbReference>
<accession>A0A9J7M4H3</accession>
<dbReference type="GeneID" id="118428581"/>
<dbReference type="PROSITE" id="PS50041">
    <property type="entry name" value="C_TYPE_LECTIN_2"/>
    <property type="match status" value="1"/>
</dbReference>
<dbReference type="InterPro" id="IPR001304">
    <property type="entry name" value="C-type_lectin-like"/>
</dbReference>
<dbReference type="CDD" id="cd00037">
    <property type="entry name" value="CLECT"/>
    <property type="match status" value="1"/>
</dbReference>
<keyword evidence="2" id="KW-1185">Reference proteome</keyword>
<dbReference type="Proteomes" id="UP000001554">
    <property type="component" value="Chromosome 13"/>
</dbReference>
<reference evidence="2" key="1">
    <citation type="journal article" date="2020" name="Nat. Ecol. Evol.">
        <title>Deeply conserved synteny resolves early events in vertebrate evolution.</title>
        <authorList>
            <person name="Simakov O."/>
            <person name="Marletaz F."/>
            <person name="Yue J.X."/>
            <person name="O'Connell B."/>
            <person name="Jenkins J."/>
            <person name="Brandt A."/>
            <person name="Calef R."/>
            <person name="Tung C.H."/>
            <person name="Huang T.K."/>
            <person name="Schmutz J."/>
            <person name="Satoh N."/>
            <person name="Yu J.K."/>
            <person name="Putnam N.H."/>
            <person name="Green R.E."/>
            <person name="Rokhsar D.S."/>
        </authorList>
    </citation>
    <scope>NUCLEOTIDE SEQUENCE [LARGE SCALE GENOMIC DNA]</scope>
    <source>
        <strain evidence="2">S238N-H82</strain>
    </source>
</reference>
<sequence length="127" mass="14259">MRSFIFTVSSPLLELAQQCQTGWNEYNNHCYKLMAESVSGDSANQKCRGMGANLASVRDSQENTFIANTIKGAEGDMVWIGLKRKKKGFEWTDGSQFSYTNWAEGQPDNGNGGWNRREGCVIMYNKV</sequence>
<dbReference type="Gene3D" id="3.10.100.10">
    <property type="entry name" value="Mannose-Binding Protein A, subunit A"/>
    <property type="match status" value="1"/>
</dbReference>
<organism evidence="2 3">
    <name type="scientific">Branchiostoma floridae</name>
    <name type="common">Florida lancelet</name>
    <name type="synonym">Amphioxus</name>
    <dbReference type="NCBI Taxonomy" id="7739"/>
    <lineage>
        <taxon>Eukaryota</taxon>
        <taxon>Metazoa</taxon>
        <taxon>Chordata</taxon>
        <taxon>Cephalochordata</taxon>
        <taxon>Leptocardii</taxon>
        <taxon>Amphioxiformes</taxon>
        <taxon>Branchiostomatidae</taxon>
        <taxon>Branchiostoma</taxon>
    </lineage>
</organism>
<name>A0A9J7M4H3_BRAFL</name>
<dbReference type="SUPFAM" id="SSF56436">
    <property type="entry name" value="C-type lectin-like"/>
    <property type="match status" value="1"/>
</dbReference>
<protein>
    <submittedName>
        <fullName evidence="3">Ladderlectin-like</fullName>
    </submittedName>
</protein>
<dbReference type="OrthoDB" id="441660at2759"/>
<reference evidence="3" key="2">
    <citation type="submission" date="2025-08" db="UniProtKB">
        <authorList>
            <consortium name="RefSeq"/>
        </authorList>
    </citation>
    <scope>IDENTIFICATION</scope>
    <source>
        <strain evidence="3">S238N-H82</strain>
        <tissue evidence="3">Testes</tissue>
    </source>
</reference>